<keyword evidence="2" id="KW-1185">Reference proteome</keyword>
<dbReference type="AlphaFoldDB" id="A0A392Q5D1"/>
<evidence type="ECO:0000313" key="1">
    <source>
        <dbReference type="EMBL" id="MCI18930.1"/>
    </source>
</evidence>
<accession>A0A392Q5D1</accession>
<sequence>MYPMVIQPFGRFCIGYWKHEAVCNLPLHSCKALYFKFSLAVMSSFTRVVSDAVSTSGPSDLPSIDSLVESMKALLKEDLDDLFLVPWMVDDFHEITRNLEKFCESLTPMQHGFLTQSKMFESVLLSDLQFIKSAGAANQKVCLALSDASN</sequence>
<feature type="non-terminal residue" evidence="1">
    <location>
        <position position="150"/>
    </location>
</feature>
<dbReference type="EMBL" id="LXQA010112454">
    <property type="protein sequence ID" value="MCI18930.1"/>
    <property type="molecule type" value="Genomic_DNA"/>
</dbReference>
<reference evidence="1 2" key="1">
    <citation type="journal article" date="2018" name="Front. Plant Sci.">
        <title>Red Clover (Trifolium pratense) and Zigzag Clover (T. medium) - A Picture of Genomic Similarities and Differences.</title>
        <authorList>
            <person name="Dluhosova J."/>
            <person name="Istvanek J."/>
            <person name="Nedelnik J."/>
            <person name="Repkova J."/>
        </authorList>
    </citation>
    <scope>NUCLEOTIDE SEQUENCE [LARGE SCALE GENOMIC DNA]</scope>
    <source>
        <strain evidence="2">cv. 10/8</strain>
        <tissue evidence="1">Leaf</tissue>
    </source>
</reference>
<proteinExistence type="predicted"/>
<dbReference type="Proteomes" id="UP000265520">
    <property type="component" value="Unassembled WGS sequence"/>
</dbReference>
<evidence type="ECO:0000313" key="2">
    <source>
        <dbReference type="Proteomes" id="UP000265520"/>
    </source>
</evidence>
<name>A0A392Q5D1_9FABA</name>
<organism evidence="1 2">
    <name type="scientific">Trifolium medium</name>
    <dbReference type="NCBI Taxonomy" id="97028"/>
    <lineage>
        <taxon>Eukaryota</taxon>
        <taxon>Viridiplantae</taxon>
        <taxon>Streptophyta</taxon>
        <taxon>Embryophyta</taxon>
        <taxon>Tracheophyta</taxon>
        <taxon>Spermatophyta</taxon>
        <taxon>Magnoliopsida</taxon>
        <taxon>eudicotyledons</taxon>
        <taxon>Gunneridae</taxon>
        <taxon>Pentapetalae</taxon>
        <taxon>rosids</taxon>
        <taxon>fabids</taxon>
        <taxon>Fabales</taxon>
        <taxon>Fabaceae</taxon>
        <taxon>Papilionoideae</taxon>
        <taxon>50 kb inversion clade</taxon>
        <taxon>NPAAA clade</taxon>
        <taxon>Hologalegina</taxon>
        <taxon>IRL clade</taxon>
        <taxon>Trifolieae</taxon>
        <taxon>Trifolium</taxon>
    </lineage>
</organism>
<protein>
    <submittedName>
        <fullName evidence="1">Uncharacterized protein</fullName>
    </submittedName>
</protein>
<comment type="caution">
    <text evidence="1">The sequence shown here is derived from an EMBL/GenBank/DDBJ whole genome shotgun (WGS) entry which is preliminary data.</text>
</comment>